<gene>
    <name evidence="3" type="ORF">H5V44_10385</name>
</gene>
<evidence type="ECO:0000313" key="4">
    <source>
        <dbReference type="Proteomes" id="UP000546257"/>
    </source>
</evidence>
<dbReference type="InterPro" id="IPR014710">
    <property type="entry name" value="RmlC-like_jellyroll"/>
</dbReference>
<dbReference type="Gene3D" id="2.60.120.10">
    <property type="entry name" value="Jelly Rolls"/>
    <property type="match status" value="1"/>
</dbReference>
<keyword evidence="4" id="KW-1185">Reference proteome</keyword>
<dbReference type="EMBL" id="JACKXD010000003">
    <property type="protein sequence ID" value="MBB6646686.1"/>
    <property type="molecule type" value="Genomic_DNA"/>
</dbReference>
<dbReference type="InterPro" id="IPR011051">
    <property type="entry name" value="RmlC_Cupin_sf"/>
</dbReference>
<dbReference type="AlphaFoldDB" id="A0A7J9SKX9"/>
<dbReference type="Proteomes" id="UP000546257">
    <property type="component" value="Unassembled WGS sequence"/>
</dbReference>
<protein>
    <submittedName>
        <fullName evidence="3">Cupin domain-containing protein</fullName>
    </submittedName>
</protein>
<name>A0A7J9SKX9_9EURY</name>
<sequence length="101" mass="10997">MAEIEHLPDFEATPHANVFPDAEPKTIRLALEAGDRVDPHTHPGRDVVFHLIDGAIDLELDGERHSLEAGDVARFDGEREISPVAREPSTALVVLAARASE</sequence>
<evidence type="ECO:0000313" key="3">
    <source>
        <dbReference type="EMBL" id="MBB6646686.1"/>
    </source>
</evidence>
<dbReference type="InterPro" id="IPR013096">
    <property type="entry name" value="Cupin_2"/>
</dbReference>
<organism evidence="3 4">
    <name type="scientific">Halobellus ruber</name>
    <dbReference type="NCBI Taxonomy" id="2761102"/>
    <lineage>
        <taxon>Archaea</taxon>
        <taxon>Methanobacteriati</taxon>
        <taxon>Methanobacteriota</taxon>
        <taxon>Stenosarchaea group</taxon>
        <taxon>Halobacteria</taxon>
        <taxon>Halobacteriales</taxon>
        <taxon>Haloferacaceae</taxon>
        <taxon>Halobellus</taxon>
    </lineage>
</organism>
<feature type="domain" description="Cupin type-2" evidence="2">
    <location>
        <begin position="30"/>
        <end position="80"/>
    </location>
</feature>
<dbReference type="RefSeq" id="WP_185193044.1">
    <property type="nucleotide sequence ID" value="NZ_JACKXD010000003.1"/>
</dbReference>
<accession>A0A7J9SKX9</accession>
<comment type="caution">
    <text evidence="3">The sequence shown here is derived from an EMBL/GenBank/DDBJ whole genome shotgun (WGS) entry which is preliminary data.</text>
</comment>
<reference evidence="3 4" key="1">
    <citation type="submission" date="2020-08" db="EMBL/GenBank/DDBJ databases">
        <authorList>
            <person name="Seo M.-J."/>
        </authorList>
    </citation>
    <scope>NUCLEOTIDE SEQUENCE [LARGE SCALE GENOMIC DNA]</scope>
    <source>
        <strain evidence="3 4">MBLA0160</strain>
    </source>
</reference>
<proteinExistence type="predicted"/>
<feature type="region of interest" description="Disordered" evidence="1">
    <location>
        <begin position="1"/>
        <end position="21"/>
    </location>
</feature>
<dbReference type="SUPFAM" id="SSF51182">
    <property type="entry name" value="RmlC-like cupins"/>
    <property type="match status" value="1"/>
</dbReference>
<evidence type="ECO:0000256" key="1">
    <source>
        <dbReference type="SAM" id="MobiDB-lite"/>
    </source>
</evidence>
<evidence type="ECO:0000259" key="2">
    <source>
        <dbReference type="Pfam" id="PF07883"/>
    </source>
</evidence>
<dbReference type="Pfam" id="PF07883">
    <property type="entry name" value="Cupin_2"/>
    <property type="match status" value="1"/>
</dbReference>